<keyword evidence="2" id="KW-1185">Reference proteome</keyword>
<dbReference type="Proteomes" id="UP000679247">
    <property type="component" value="Chromosome"/>
</dbReference>
<sequence length="132" mass="14714">MLTNEQLAEIKARANAATAGPWTQMNGVNIFTDLGATNKNGVTADRNDGWCIADTSEGLTFVDGELVEMESNEQWDNAKFIAHARQDIPNLIAEVERLRLALEDVADTGELYHEHWCRDIAREALRNASEEI</sequence>
<proteinExistence type="predicted"/>
<dbReference type="RefSeq" id="WP_214478303.1">
    <property type="nucleotide sequence ID" value="NZ_CP071709.1"/>
</dbReference>
<evidence type="ECO:0008006" key="3">
    <source>
        <dbReference type="Google" id="ProtNLM"/>
    </source>
</evidence>
<dbReference type="EMBL" id="CP071709">
    <property type="protein sequence ID" value="QVY62939.1"/>
    <property type="molecule type" value="Genomic_DNA"/>
</dbReference>
<reference evidence="1 2" key="1">
    <citation type="submission" date="2021-03" db="EMBL/GenBank/DDBJ databases">
        <title>The first data on the complete genome of the tetrodotoxin-producing bacterium.</title>
        <authorList>
            <person name="Melnikova D.I."/>
            <person name="Nijland R."/>
            <person name="Magarlamov T.Y."/>
        </authorList>
    </citation>
    <scope>NUCLEOTIDE SEQUENCE [LARGE SCALE GENOMIC DNA]</scope>
    <source>
        <strain evidence="1 2">1839</strain>
    </source>
</reference>
<name>A0ABX8FG00_9BACI</name>
<organism evidence="1 2">
    <name type="scientific">Cytobacillus gottheilii</name>
    <dbReference type="NCBI Taxonomy" id="859144"/>
    <lineage>
        <taxon>Bacteria</taxon>
        <taxon>Bacillati</taxon>
        <taxon>Bacillota</taxon>
        <taxon>Bacilli</taxon>
        <taxon>Bacillales</taxon>
        <taxon>Bacillaceae</taxon>
        <taxon>Cytobacillus</taxon>
    </lineage>
</organism>
<gene>
    <name evidence="1" type="ORF">J1899_07815</name>
</gene>
<evidence type="ECO:0000313" key="1">
    <source>
        <dbReference type="EMBL" id="QVY62939.1"/>
    </source>
</evidence>
<evidence type="ECO:0000313" key="2">
    <source>
        <dbReference type="Proteomes" id="UP000679247"/>
    </source>
</evidence>
<accession>A0ABX8FG00</accession>
<protein>
    <recommendedName>
        <fullName evidence="3">Ead/Ea22-like family protein</fullName>
    </recommendedName>
</protein>